<keyword evidence="3 5" id="KW-0326">Glycosidase</keyword>
<keyword evidence="6" id="KW-1185">Reference proteome</keyword>
<dbReference type="Gene3D" id="1.50.10.10">
    <property type="match status" value="1"/>
</dbReference>
<comment type="caution">
    <text evidence="5">The sequence shown here is derived from an EMBL/GenBank/DDBJ whole genome shotgun (WGS) entry which is preliminary data.</text>
</comment>
<dbReference type="PANTHER" id="PTHR10412">
    <property type="entry name" value="MANNOSYL-OLIGOSACCHARIDE GLUCOSIDASE"/>
    <property type="match status" value="1"/>
</dbReference>
<dbReference type="InterPro" id="IPR004888">
    <property type="entry name" value="Glycoside_hydrolase_63"/>
</dbReference>
<dbReference type="Proteomes" id="UP001158045">
    <property type="component" value="Unassembled WGS sequence"/>
</dbReference>
<comment type="similarity">
    <text evidence="1">Belongs to the glycosyl hydrolase 63 family.</text>
</comment>
<dbReference type="InterPro" id="IPR054491">
    <property type="entry name" value="MGH1-like_GH"/>
</dbReference>
<evidence type="ECO:0000256" key="1">
    <source>
        <dbReference type="ARBA" id="ARBA00010833"/>
    </source>
</evidence>
<dbReference type="PANTHER" id="PTHR10412:SF11">
    <property type="entry name" value="MANNOSYL-OLIGOSACCHARIDE GLUCOSIDASE"/>
    <property type="match status" value="1"/>
</dbReference>
<dbReference type="RefSeq" id="WP_281093874.1">
    <property type="nucleotide sequence ID" value="NZ_JARYZI010000004.1"/>
</dbReference>
<evidence type="ECO:0000313" key="5">
    <source>
        <dbReference type="EMBL" id="MDH8678046.1"/>
    </source>
</evidence>
<sequence>MNAIDLIKIPFSTRGSYTVFSILKNENKAHFYMRDIRGGDLDPGCLFEFEFQDIRKDGVCRRLEVDEIKFEVKPSLLTGYRFEKRAFEITFEDEDSFRVRTFEANLRISMVAVNHKYNTIAELNLLNWEFTSYFKEVKVGIHKLSGNGNVTANWLEIGNKEIKIDLGEEDEWRFVTYRVAEGEKPFAIDTFESCEKRMHQKYAGWSKRFKIKSKIPMNTMLSILEARVEEAAHILWQNFVKAEGKLSYPALYMTKNWMTNIWSWDNFFSAMGLLTASRKAALEQLIIFEKLQSPEGAFPDYSNDRYASYSCNKPPLLGWCYNWMIQKDGSFKKESSLKRIYQMAEKQVNYWLNHRMSDLGLPYYTHGNDSGWDNGTFFSEGVPVITPDLTTFLLLQIQFLIDYAKTQKDLEHWQVIYNKLYKAMMLHLWNGEQFVAIKWPEKKVIPMESTLQRLLPLLLSKALPEKIVDKLKEDLIDFETPFGFATEMPNSQYYKYNGYWRGPIWAPTTYLMIDALHLNGEQVWANRIKEKFINCIIKGGFAENFDPFTGEGLVDTGFAWTASVFVLLTCTEN</sequence>
<dbReference type="InterPro" id="IPR008928">
    <property type="entry name" value="6-hairpin_glycosidase_sf"/>
</dbReference>
<dbReference type="InterPro" id="IPR012341">
    <property type="entry name" value="6hp_glycosidase-like_sf"/>
</dbReference>
<evidence type="ECO:0000256" key="3">
    <source>
        <dbReference type="ARBA" id="ARBA00023295"/>
    </source>
</evidence>
<dbReference type="EMBL" id="JARYZI010000004">
    <property type="protein sequence ID" value="MDH8678046.1"/>
    <property type="molecule type" value="Genomic_DNA"/>
</dbReference>
<name>A0ABT6NCA1_9FIRM</name>
<dbReference type="GO" id="GO:0016798">
    <property type="term" value="F:hydrolase activity, acting on glycosyl bonds"/>
    <property type="evidence" value="ECO:0007669"/>
    <property type="project" value="UniProtKB-KW"/>
</dbReference>
<organism evidence="5 6">
    <name type="scientific">Fusibacter bizertensis</name>
    <dbReference type="NCBI Taxonomy" id="1488331"/>
    <lineage>
        <taxon>Bacteria</taxon>
        <taxon>Bacillati</taxon>
        <taxon>Bacillota</taxon>
        <taxon>Clostridia</taxon>
        <taxon>Eubacteriales</taxon>
        <taxon>Eubacteriales Family XII. Incertae Sedis</taxon>
        <taxon>Fusibacter</taxon>
    </lineage>
</organism>
<gene>
    <name evidence="5" type="ORF">QE109_07800</name>
</gene>
<evidence type="ECO:0000256" key="2">
    <source>
        <dbReference type="ARBA" id="ARBA00022801"/>
    </source>
</evidence>
<proteinExistence type="inferred from homology"/>
<accession>A0ABT6NCA1</accession>
<evidence type="ECO:0000313" key="6">
    <source>
        <dbReference type="Proteomes" id="UP001158045"/>
    </source>
</evidence>
<keyword evidence="2" id="KW-0378">Hydrolase</keyword>
<evidence type="ECO:0000259" key="4">
    <source>
        <dbReference type="Pfam" id="PF22422"/>
    </source>
</evidence>
<dbReference type="Pfam" id="PF22422">
    <property type="entry name" value="MGH1-like_GH"/>
    <property type="match status" value="1"/>
</dbReference>
<feature type="domain" description="Mannosylglycerate hydrolase MGH1-like glycoside hydrolase" evidence="4">
    <location>
        <begin position="260"/>
        <end position="561"/>
    </location>
</feature>
<reference evidence="5 6" key="1">
    <citation type="submission" date="2023-04" db="EMBL/GenBank/DDBJ databases">
        <title>Fusibacter bizertensis strain WBS, isolated from littoral bottom sediments of the Arctic seas - biochemical and genomic analysis.</title>
        <authorList>
            <person name="Brioukhanov A.L."/>
        </authorList>
    </citation>
    <scope>NUCLEOTIDE SEQUENCE [LARGE SCALE GENOMIC DNA]</scope>
    <source>
        <strain evidence="5 6">WBS</strain>
    </source>
</reference>
<dbReference type="SUPFAM" id="SSF48208">
    <property type="entry name" value="Six-hairpin glycosidases"/>
    <property type="match status" value="1"/>
</dbReference>
<protein>
    <submittedName>
        <fullName evidence="5">Trehalase family glycosidase</fullName>
    </submittedName>
</protein>